<dbReference type="KEGG" id="mgk:FSB76_22070"/>
<organism evidence="3 4">
    <name type="scientific">Mucilaginibacter ginsenosidivorax</name>
    <dbReference type="NCBI Taxonomy" id="862126"/>
    <lineage>
        <taxon>Bacteria</taxon>
        <taxon>Pseudomonadati</taxon>
        <taxon>Bacteroidota</taxon>
        <taxon>Sphingobacteriia</taxon>
        <taxon>Sphingobacteriales</taxon>
        <taxon>Sphingobacteriaceae</taxon>
        <taxon>Mucilaginibacter</taxon>
    </lineage>
</organism>
<evidence type="ECO:0008006" key="5">
    <source>
        <dbReference type="Google" id="ProtNLM"/>
    </source>
</evidence>
<feature type="compositionally biased region" description="Polar residues" evidence="1">
    <location>
        <begin position="236"/>
        <end position="256"/>
    </location>
</feature>
<name>A0A5B8W3U5_9SPHI</name>
<reference evidence="3 4" key="1">
    <citation type="journal article" date="2013" name="J. Microbiol.">
        <title>Mucilaginibacter ginsenosidivorax sp. nov., with ginsenoside converting activity isolated from sediment.</title>
        <authorList>
            <person name="Kim J.K."/>
            <person name="Choi T.E."/>
            <person name="Liu Q.M."/>
            <person name="Park H.Y."/>
            <person name="Yi T.H."/>
            <person name="Yoon M.H."/>
            <person name="Kim S.C."/>
            <person name="Im W.T."/>
        </authorList>
    </citation>
    <scope>NUCLEOTIDE SEQUENCE [LARGE SCALE GENOMIC DNA]</scope>
    <source>
        <strain evidence="3 4">KHI28</strain>
    </source>
</reference>
<accession>A0A5B8W3U5</accession>
<dbReference type="OrthoDB" id="800068at2"/>
<protein>
    <recommendedName>
        <fullName evidence="5">Prolyl-tRNA synthetase</fullName>
    </recommendedName>
</protein>
<feature type="compositionally biased region" description="Polar residues" evidence="1">
    <location>
        <begin position="267"/>
        <end position="276"/>
    </location>
</feature>
<gene>
    <name evidence="3" type="ORF">FSB76_22070</name>
</gene>
<keyword evidence="4" id="KW-1185">Reference proteome</keyword>
<dbReference type="EMBL" id="CP042437">
    <property type="protein sequence ID" value="QEC78504.1"/>
    <property type="molecule type" value="Genomic_DNA"/>
</dbReference>
<feature type="region of interest" description="Disordered" evidence="1">
    <location>
        <begin position="187"/>
        <end position="309"/>
    </location>
</feature>
<proteinExistence type="predicted"/>
<feature type="compositionally biased region" description="Gly residues" evidence="1">
    <location>
        <begin position="290"/>
        <end position="309"/>
    </location>
</feature>
<dbReference type="RefSeq" id="WP_147057204.1">
    <property type="nucleotide sequence ID" value="NZ_CP042437.1"/>
</dbReference>
<dbReference type="PROSITE" id="PS51257">
    <property type="entry name" value="PROKAR_LIPOPROTEIN"/>
    <property type="match status" value="1"/>
</dbReference>
<feature type="chain" id="PRO_5023072713" description="Prolyl-tRNA synthetase" evidence="2">
    <location>
        <begin position="27"/>
        <end position="309"/>
    </location>
</feature>
<feature type="compositionally biased region" description="Basic and acidic residues" evidence="1">
    <location>
        <begin position="257"/>
        <end position="266"/>
    </location>
</feature>
<feature type="compositionally biased region" description="Low complexity" evidence="1">
    <location>
        <begin position="277"/>
        <end position="289"/>
    </location>
</feature>
<feature type="signal peptide" evidence="2">
    <location>
        <begin position="1"/>
        <end position="26"/>
    </location>
</feature>
<evidence type="ECO:0000313" key="4">
    <source>
        <dbReference type="Proteomes" id="UP000321362"/>
    </source>
</evidence>
<keyword evidence="2" id="KW-0732">Signal</keyword>
<dbReference type="Proteomes" id="UP000321362">
    <property type="component" value="Chromosome"/>
</dbReference>
<dbReference type="AlphaFoldDB" id="A0A5B8W3U5"/>
<evidence type="ECO:0000313" key="3">
    <source>
        <dbReference type="EMBL" id="QEC78504.1"/>
    </source>
</evidence>
<sequence length="309" mass="32636">MKRNIAIGIFLISALALSSCSTQKLATTVSNDDVYFSNAKAGDEPIYAVQPVYNQTDADNQQVQQEDDDDYFYYDDYASRINRFSYYSPFSYYDNLYYGYSNPYYNGGFSLGFNYGPYGYGYSPYAYGGWGLGYGYGYGSGWGLGLGYGYPYGYGYGGFGGGFGYGGLYGGGYGYSGGYGRGGYASSGTPRPVRGTGSPFSGRGYTPSSFTRTARPVGAGSPTRTGIGYIPGGRANRTTDGTITRGNSNNSNTSYSRDSRPVRQQDTRPQTQSVERSSPSPAPSSSSSSSGGGGGNSGGGGGGGRPVRP</sequence>
<evidence type="ECO:0000256" key="2">
    <source>
        <dbReference type="SAM" id="SignalP"/>
    </source>
</evidence>
<evidence type="ECO:0000256" key="1">
    <source>
        <dbReference type="SAM" id="MobiDB-lite"/>
    </source>
</evidence>